<evidence type="ECO:0000256" key="6">
    <source>
        <dbReference type="PROSITE-ProRule" id="PRU00076"/>
    </source>
</evidence>
<reference evidence="12" key="1">
    <citation type="submission" date="2025-08" db="UniProtKB">
        <authorList>
            <consortium name="RefSeq"/>
        </authorList>
    </citation>
    <scope>IDENTIFICATION</scope>
</reference>
<sequence length="536" mass="60229">MILNENVLQNKASNTKRIKKVVKGTKVKLVCTSPIENENAKFRWLRNGALIRNSRDISKRKKRFKKKKSKKVFQRSTLRIRKVTSEHTGTYTCAIDIKGKKYLKDFFLFVTQPSEKQCEDQHYCLNKGECWYRLPPLDEKYCKCHIDYTGQRCETMLGDTVQGVRGQCHYLTSAVIAIGTLLAFFTLIMSIALIYFLCKCFKNGRRKSNLPSEYGSFIQASSKGDTYCHIPSDDFTQPDLYLSSLVRINLILFASHVVGIKPFLHRGTKTTDECYTNNIQESTFSEVPSVSYNERCIPNGNTKLMQSFSSNKLPKERVNDTQNGVLKLPKRHRLSAVSSATQLTDKETLSNGLDIALPETQVIYAEPNHSQPNPPVEGCNHNLNKNLPCDSHLKCDGLLETDTFNNDEHSLTSMLSSSNHSSSDSEDSYNITLHISEEDLIVKDPAEQKPSSSGKISPKVMYSHSKVPKPDHYSIPVSERQMENPLPNKSSTQNGQALIPAVGKSASQLLINGFQTSVDSCGGEVTRDKSLPNFAF</sequence>
<dbReference type="GO" id="GO:0005154">
    <property type="term" value="F:epidermal growth factor receptor binding"/>
    <property type="evidence" value="ECO:0007669"/>
    <property type="project" value="TreeGrafter"/>
</dbReference>
<keyword evidence="11" id="KW-1185">Reference proteome</keyword>
<dbReference type="Gene3D" id="2.10.25.10">
    <property type="entry name" value="Laminin"/>
    <property type="match status" value="1"/>
</dbReference>
<evidence type="ECO:0000259" key="9">
    <source>
        <dbReference type="PROSITE" id="PS50026"/>
    </source>
</evidence>
<evidence type="ECO:0000259" key="10">
    <source>
        <dbReference type="PROSITE" id="PS50835"/>
    </source>
</evidence>
<evidence type="ECO:0000313" key="12">
    <source>
        <dbReference type="RefSeq" id="XP_036357499.1"/>
    </source>
</evidence>
<dbReference type="PANTHER" id="PTHR10740">
    <property type="entry name" value="TRANSFORMING GROWTH FACTOR ALPHA"/>
    <property type="match status" value="1"/>
</dbReference>
<dbReference type="CDD" id="cd00096">
    <property type="entry name" value="Ig"/>
    <property type="match status" value="1"/>
</dbReference>
<evidence type="ECO:0000256" key="5">
    <source>
        <dbReference type="ARBA" id="ARBA00023157"/>
    </source>
</evidence>
<dbReference type="AlphaFoldDB" id="A0A7E6EQ71"/>
<dbReference type="GO" id="GO:0008083">
    <property type="term" value="F:growth factor activity"/>
    <property type="evidence" value="ECO:0007669"/>
    <property type="project" value="TreeGrafter"/>
</dbReference>
<dbReference type="KEGG" id="osn:115209589"/>
<dbReference type="Proteomes" id="UP000515154">
    <property type="component" value="Linkage group LG3"/>
</dbReference>
<dbReference type="GO" id="GO:0007173">
    <property type="term" value="P:epidermal growth factor receptor signaling pathway"/>
    <property type="evidence" value="ECO:0007669"/>
    <property type="project" value="TreeGrafter"/>
</dbReference>
<feature type="region of interest" description="Disordered" evidence="7">
    <location>
        <begin position="440"/>
        <end position="470"/>
    </location>
</feature>
<dbReference type="InterPro" id="IPR003599">
    <property type="entry name" value="Ig_sub"/>
</dbReference>
<evidence type="ECO:0000256" key="2">
    <source>
        <dbReference type="ARBA" id="ARBA00022525"/>
    </source>
</evidence>
<accession>A0A7E6EQ71</accession>
<dbReference type="GO" id="GO:0005615">
    <property type="term" value="C:extracellular space"/>
    <property type="evidence" value="ECO:0007669"/>
    <property type="project" value="TreeGrafter"/>
</dbReference>
<keyword evidence="8" id="KW-0472">Membrane</keyword>
<evidence type="ECO:0000256" key="7">
    <source>
        <dbReference type="SAM" id="MobiDB-lite"/>
    </source>
</evidence>
<dbReference type="SMART" id="SM00409">
    <property type="entry name" value="IG"/>
    <property type="match status" value="1"/>
</dbReference>
<protein>
    <submittedName>
        <fullName evidence="12">Uncharacterized protein LOC115209589 isoform X1</fullName>
    </submittedName>
</protein>
<name>A0A7E6EQ71_9MOLL</name>
<keyword evidence="4" id="KW-0732">Signal</keyword>
<keyword evidence="2" id="KW-0964">Secreted</keyword>
<dbReference type="GO" id="GO:0008284">
    <property type="term" value="P:positive regulation of cell population proliferation"/>
    <property type="evidence" value="ECO:0007669"/>
    <property type="project" value="TreeGrafter"/>
</dbReference>
<evidence type="ECO:0000256" key="1">
    <source>
        <dbReference type="ARBA" id="ARBA00004613"/>
    </source>
</evidence>
<dbReference type="PROSITE" id="PS50835">
    <property type="entry name" value="IG_LIKE"/>
    <property type="match status" value="1"/>
</dbReference>
<dbReference type="GO" id="GO:0045840">
    <property type="term" value="P:positive regulation of mitotic nuclear division"/>
    <property type="evidence" value="ECO:0007669"/>
    <property type="project" value="TreeGrafter"/>
</dbReference>
<keyword evidence="3 6" id="KW-0245">EGF-like domain</keyword>
<gene>
    <name evidence="12" type="primary">LOC115209589</name>
</gene>
<keyword evidence="5 6" id="KW-1015">Disulfide bond</keyword>
<dbReference type="Gene3D" id="2.60.40.10">
    <property type="entry name" value="Immunoglobulins"/>
    <property type="match status" value="1"/>
</dbReference>
<dbReference type="RefSeq" id="XP_036357499.1">
    <property type="nucleotide sequence ID" value="XM_036501606.1"/>
</dbReference>
<feature type="domain" description="Ig-like" evidence="10">
    <location>
        <begin position="23"/>
        <end position="95"/>
    </location>
</feature>
<evidence type="ECO:0000256" key="4">
    <source>
        <dbReference type="ARBA" id="ARBA00022729"/>
    </source>
</evidence>
<comment type="caution">
    <text evidence="6">Lacks conserved residue(s) required for the propagation of feature annotation.</text>
</comment>
<feature type="disulfide bond" evidence="6">
    <location>
        <begin position="144"/>
        <end position="153"/>
    </location>
</feature>
<dbReference type="SUPFAM" id="SSF48726">
    <property type="entry name" value="Immunoglobulin"/>
    <property type="match status" value="1"/>
</dbReference>
<dbReference type="InterPro" id="IPR000742">
    <property type="entry name" value="EGF"/>
</dbReference>
<proteinExistence type="predicted"/>
<comment type="subcellular location">
    <subcellularLocation>
        <location evidence="1">Secreted</location>
    </subcellularLocation>
</comment>
<keyword evidence="8" id="KW-0812">Transmembrane</keyword>
<feature type="domain" description="EGF-like" evidence="9">
    <location>
        <begin position="114"/>
        <end position="154"/>
    </location>
</feature>
<keyword evidence="8" id="KW-1133">Transmembrane helix</keyword>
<dbReference type="PANTHER" id="PTHR10740:SF14">
    <property type="entry name" value="EGF-LIKE DOMAIN-CONTAINING PROTEIN"/>
    <property type="match status" value="1"/>
</dbReference>
<feature type="transmembrane region" description="Helical" evidence="8">
    <location>
        <begin position="170"/>
        <end position="198"/>
    </location>
</feature>
<dbReference type="SUPFAM" id="SSF57196">
    <property type="entry name" value="EGF/Laminin"/>
    <property type="match status" value="1"/>
</dbReference>
<dbReference type="InterPro" id="IPR013783">
    <property type="entry name" value="Ig-like_fold"/>
</dbReference>
<dbReference type="PROSITE" id="PS00022">
    <property type="entry name" value="EGF_1"/>
    <property type="match status" value="1"/>
</dbReference>
<organism evidence="11 12">
    <name type="scientific">Octopus sinensis</name>
    <name type="common">East Asian common octopus</name>
    <dbReference type="NCBI Taxonomy" id="2607531"/>
    <lineage>
        <taxon>Eukaryota</taxon>
        <taxon>Metazoa</taxon>
        <taxon>Spiralia</taxon>
        <taxon>Lophotrochozoa</taxon>
        <taxon>Mollusca</taxon>
        <taxon>Cephalopoda</taxon>
        <taxon>Coleoidea</taxon>
        <taxon>Octopodiformes</taxon>
        <taxon>Octopoda</taxon>
        <taxon>Incirrata</taxon>
        <taxon>Octopodidae</taxon>
        <taxon>Octopus</taxon>
    </lineage>
</organism>
<dbReference type="InterPro" id="IPR007110">
    <property type="entry name" value="Ig-like_dom"/>
</dbReference>
<evidence type="ECO:0000313" key="11">
    <source>
        <dbReference type="Proteomes" id="UP000515154"/>
    </source>
</evidence>
<evidence type="ECO:0000256" key="3">
    <source>
        <dbReference type="ARBA" id="ARBA00022536"/>
    </source>
</evidence>
<evidence type="ECO:0000256" key="8">
    <source>
        <dbReference type="SAM" id="Phobius"/>
    </source>
</evidence>
<dbReference type="InterPro" id="IPR036179">
    <property type="entry name" value="Ig-like_dom_sf"/>
</dbReference>
<dbReference type="Pfam" id="PF13927">
    <property type="entry name" value="Ig_3"/>
    <property type="match status" value="1"/>
</dbReference>
<dbReference type="PROSITE" id="PS50026">
    <property type="entry name" value="EGF_3"/>
    <property type="match status" value="1"/>
</dbReference>